<dbReference type="CDD" id="cd06261">
    <property type="entry name" value="TM_PBP2"/>
    <property type="match status" value="1"/>
</dbReference>
<keyword evidence="6" id="KW-0029">Amino-acid transport</keyword>
<evidence type="ECO:0000256" key="1">
    <source>
        <dbReference type="ARBA" id="ARBA00004651"/>
    </source>
</evidence>
<comment type="caution">
    <text evidence="11">The sequence shown here is derived from an EMBL/GenBank/DDBJ whole genome shotgun (WGS) entry which is preliminary data.</text>
</comment>
<evidence type="ECO:0000256" key="7">
    <source>
        <dbReference type="ARBA" id="ARBA00022989"/>
    </source>
</evidence>
<dbReference type="InterPro" id="IPR010065">
    <property type="entry name" value="AA_ABC_transptr_permease_3TM"/>
</dbReference>
<feature type="domain" description="ABC transmembrane type-1" evidence="10">
    <location>
        <begin position="24"/>
        <end position="212"/>
    </location>
</feature>
<keyword evidence="4" id="KW-1003">Cell membrane</keyword>
<dbReference type="Gene3D" id="1.10.3720.10">
    <property type="entry name" value="MetI-like"/>
    <property type="match status" value="1"/>
</dbReference>
<dbReference type="GO" id="GO:0043190">
    <property type="term" value="C:ATP-binding cassette (ABC) transporter complex"/>
    <property type="evidence" value="ECO:0007669"/>
    <property type="project" value="InterPro"/>
</dbReference>
<dbReference type="InterPro" id="IPR035906">
    <property type="entry name" value="MetI-like_sf"/>
</dbReference>
<protein>
    <submittedName>
        <fullName evidence="11">Amino acid ABC transporter membrane protein 1 (PAAT family)</fullName>
    </submittedName>
</protein>
<dbReference type="InterPro" id="IPR043429">
    <property type="entry name" value="ArtM/GltK/GlnP/TcyL/YhdX-like"/>
</dbReference>
<keyword evidence="8 9" id="KW-0472">Membrane</keyword>
<dbReference type="Pfam" id="PF00528">
    <property type="entry name" value="BPD_transp_1"/>
    <property type="match status" value="1"/>
</dbReference>
<feature type="transmembrane region" description="Helical" evidence="9">
    <location>
        <begin position="189"/>
        <end position="209"/>
    </location>
</feature>
<proteinExistence type="inferred from homology"/>
<dbReference type="SUPFAM" id="SSF161098">
    <property type="entry name" value="MetI-like"/>
    <property type="match status" value="1"/>
</dbReference>
<keyword evidence="5 9" id="KW-0812">Transmembrane</keyword>
<dbReference type="RefSeq" id="WP_133627140.1">
    <property type="nucleotide sequence ID" value="NZ_SOAZ01000003.1"/>
</dbReference>
<keyword evidence="12" id="KW-1185">Reference proteome</keyword>
<feature type="transmembrane region" description="Helical" evidence="9">
    <location>
        <begin position="62"/>
        <end position="80"/>
    </location>
</feature>
<evidence type="ECO:0000256" key="2">
    <source>
        <dbReference type="ARBA" id="ARBA00010072"/>
    </source>
</evidence>
<evidence type="ECO:0000313" key="12">
    <source>
        <dbReference type="Proteomes" id="UP000295325"/>
    </source>
</evidence>
<dbReference type="GO" id="GO:0022857">
    <property type="term" value="F:transmembrane transporter activity"/>
    <property type="evidence" value="ECO:0007669"/>
    <property type="project" value="InterPro"/>
</dbReference>
<dbReference type="AlphaFoldDB" id="A0A4R7KVV5"/>
<keyword evidence="7 9" id="KW-1133">Transmembrane helix</keyword>
<evidence type="ECO:0000256" key="5">
    <source>
        <dbReference type="ARBA" id="ARBA00022692"/>
    </source>
</evidence>
<dbReference type="InterPro" id="IPR000515">
    <property type="entry name" value="MetI-like"/>
</dbReference>
<dbReference type="Proteomes" id="UP000295325">
    <property type="component" value="Unassembled WGS sequence"/>
</dbReference>
<evidence type="ECO:0000256" key="3">
    <source>
        <dbReference type="ARBA" id="ARBA00022448"/>
    </source>
</evidence>
<organism evidence="11 12">
    <name type="scientific">Fonticella tunisiensis</name>
    <dbReference type="NCBI Taxonomy" id="1096341"/>
    <lineage>
        <taxon>Bacteria</taxon>
        <taxon>Bacillati</taxon>
        <taxon>Bacillota</taxon>
        <taxon>Clostridia</taxon>
        <taxon>Eubacteriales</taxon>
        <taxon>Clostridiaceae</taxon>
        <taxon>Fonticella</taxon>
    </lineage>
</organism>
<dbReference type="NCBIfam" id="TIGR01726">
    <property type="entry name" value="HEQRo_perm_3TM"/>
    <property type="match status" value="1"/>
</dbReference>
<dbReference type="OrthoDB" id="9787841at2"/>
<gene>
    <name evidence="11" type="ORF">EDD71_1038</name>
</gene>
<evidence type="ECO:0000259" key="10">
    <source>
        <dbReference type="PROSITE" id="PS50928"/>
    </source>
</evidence>
<dbReference type="PANTHER" id="PTHR30614:SF20">
    <property type="entry name" value="GLUTAMINE TRANSPORT SYSTEM PERMEASE PROTEIN GLNP"/>
    <property type="match status" value="1"/>
</dbReference>
<evidence type="ECO:0000256" key="9">
    <source>
        <dbReference type="RuleBase" id="RU363032"/>
    </source>
</evidence>
<evidence type="ECO:0000256" key="4">
    <source>
        <dbReference type="ARBA" id="ARBA00022475"/>
    </source>
</evidence>
<feature type="transmembrane region" description="Helical" evidence="9">
    <location>
        <begin position="28"/>
        <end position="50"/>
    </location>
</feature>
<reference evidence="11 12" key="1">
    <citation type="submission" date="2019-03" db="EMBL/GenBank/DDBJ databases">
        <title>Genomic Encyclopedia of Type Strains, Phase IV (KMG-IV): sequencing the most valuable type-strain genomes for metagenomic binning, comparative biology and taxonomic classification.</title>
        <authorList>
            <person name="Goeker M."/>
        </authorList>
    </citation>
    <scope>NUCLEOTIDE SEQUENCE [LARGE SCALE GENOMIC DNA]</scope>
    <source>
        <strain evidence="11 12">DSM 24455</strain>
    </source>
</reference>
<evidence type="ECO:0000256" key="8">
    <source>
        <dbReference type="ARBA" id="ARBA00023136"/>
    </source>
</evidence>
<comment type="subcellular location">
    <subcellularLocation>
        <location evidence="1 9">Cell membrane</location>
        <topology evidence="1 9">Multi-pass membrane protein</topology>
    </subcellularLocation>
</comment>
<evidence type="ECO:0000313" key="11">
    <source>
        <dbReference type="EMBL" id="TDT62735.1"/>
    </source>
</evidence>
<name>A0A4R7KVV5_9CLOT</name>
<dbReference type="EMBL" id="SOAZ01000003">
    <property type="protein sequence ID" value="TDT62735.1"/>
    <property type="molecule type" value="Genomic_DNA"/>
</dbReference>
<sequence length="221" mass="24084">MNGPFAAFKWKAALRDWVIFADGLKTTIAVSMVALAIALIIGVILGVFGTSHNKILKKINRVYVSVIQNTPLVIQVFFLYNMLPHLGIMLPVFTVGAIGVGIYHGAYIAEVVRGGIEAVPRGQMEAAISQGFTYTEAMKHIILPQAVKLMLPPLTNQAVSLIKNTSVMAMIAGGDLMYQADSWSSYNLYYGPAYVITGMLYLLLCLPLARFATKLELRTGV</sequence>
<dbReference type="PROSITE" id="PS50928">
    <property type="entry name" value="ABC_TM1"/>
    <property type="match status" value="1"/>
</dbReference>
<accession>A0A4R7KVV5</accession>
<comment type="similarity">
    <text evidence="2">Belongs to the binding-protein-dependent transport system permease family. HisMQ subfamily.</text>
</comment>
<evidence type="ECO:0000256" key="6">
    <source>
        <dbReference type="ARBA" id="ARBA00022970"/>
    </source>
</evidence>
<dbReference type="PANTHER" id="PTHR30614">
    <property type="entry name" value="MEMBRANE COMPONENT OF AMINO ACID ABC TRANSPORTER"/>
    <property type="match status" value="1"/>
</dbReference>
<keyword evidence="3 9" id="KW-0813">Transport</keyword>
<feature type="transmembrane region" description="Helical" evidence="9">
    <location>
        <begin position="86"/>
        <end position="106"/>
    </location>
</feature>
<dbReference type="GO" id="GO:0006865">
    <property type="term" value="P:amino acid transport"/>
    <property type="evidence" value="ECO:0007669"/>
    <property type="project" value="UniProtKB-KW"/>
</dbReference>